<organism evidence="2">
    <name type="scientific">Waddlia chondrophila 2032/99</name>
    <dbReference type="NCBI Taxonomy" id="765953"/>
    <lineage>
        <taxon>Bacteria</taxon>
        <taxon>Pseudomonadati</taxon>
        <taxon>Chlamydiota</taxon>
        <taxon>Chlamydiia</taxon>
        <taxon>Parachlamydiales</taxon>
        <taxon>Waddliaceae</taxon>
        <taxon>Waddlia</taxon>
    </lineage>
</organism>
<proteinExistence type="predicted"/>
<feature type="transmembrane region" description="Helical" evidence="1">
    <location>
        <begin position="57"/>
        <end position="73"/>
    </location>
</feature>
<keyword evidence="1" id="KW-1133">Transmembrane helix</keyword>
<sequence length="159" mass="17309">MQGITGFSKSINRFVEQNCCLISSFLDKHPVVYKIVLVACHFFRAAAMYGLMTVSPLPFATTCVTMVAASVLYRAAVERFCCFRFALPSCIGAGAYWISKISMIQLVSGVAFDSVGLAFFNIAGALPLIGYIGYVAYVSHEEYEAKMGRPKLHCGSCVS</sequence>
<feature type="transmembrane region" description="Helical" evidence="1">
    <location>
        <begin position="118"/>
        <end position="139"/>
    </location>
</feature>
<reference evidence="2" key="1">
    <citation type="submission" date="2011-05" db="EMBL/GenBank/DDBJ databases">
        <title>Unity in variety -- the pan-genome of the Chlamydiae.</title>
        <authorList>
            <person name="Collingro A."/>
            <person name="Tischler P."/>
            <person name="Weinmaier T."/>
            <person name="Penz T."/>
            <person name="Heinz E."/>
            <person name="Brunham R.C."/>
            <person name="Read T.D."/>
            <person name="Bavoil P.M."/>
            <person name="Sachse K."/>
            <person name="Kahane S."/>
            <person name="Friedman M.G."/>
            <person name="Rattei T."/>
            <person name="Myers G.S.A."/>
            <person name="Horn M."/>
        </authorList>
    </citation>
    <scope>NUCLEOTIDE SEQUENCE</scope>
    <source>
        <strain evidence="2">2032/99</strain>
    </source>
</reference>
<protein>
    <submittedName>
        <fullName evidence="2">Putative membrane protein</fullName>
    </submittedName>
</protein>
<evidence type="ECO:0000313" key="2">
    <source>
        <dbReference type="EMBL" id="CCB90998.1"/>
    </source>
</evidence>
<evidence type="ECO:0000256" key="1">
    <source>
        <dbReference type="SAM" id="Phobius"/>
    </source>
</evidence>
<name>F8LBY4_9BACT</name>
<dbReference type="AlphaFoldDB" id="F8LBY4"/>
<accession>F8LBY4</accession>
<feature type="transmembrane region" description="Helical" evidence="1">
    <location>
        <begin position="80"/>
        <end position="98"/>
    </location>
</feature>
<keyword evidence="1" id="KW-0472">Membrane</keyword>
<gene>
    <name evidence="2" type="ORF">WCH_AZ07440</name>
</gene>
<keyword evidence="1" id="KW-0812">Transmembrane</keyword>
<dbReference type="EMBL" id="FR872644">
    <property type="protein sequence ID" value="CCB90998.1"/>
    <property type="molecule type" value="Genomic_DNA"/>
</dbReference>